<protein>
    <submittedName>
        <fullName evidence="1">Uncharacterized protein</fullName>
    </submittedName>
</protein>
<dbReference type="RefSeq" id="WP_063387301.1">
    <property type="nucleotide sequence ID" value="NZ_LWBR01000013.1"/>
</dbReference>
<dbReference type="AlphaFoldDB" id="A0A165YG75"/>
<proteinExistence type="predicted"/>
<gene>
    <name evidence="1" type="ORF">AZI98_05625</name>
</gene>
<dbReference type="STRING" id="33936.AZI98_05625"/>
<comment type="caution">
    <text evidence="1">The sequence shown here is derived from an EMBL/GenBank/DDBJ whole genome shotgun (WGS) entry which is preliminary data.</text>
</comment>
<reference evidence="1 2" key="1">
    <citation type="submission" date="2016-04" db="EMBL/GenBank/DDBJ databases">
        <title>Draft genome sequence of Aeribacillus pallidus 8m3 from petroleum reservoir.</title>
        <authorList>
            <person name="Poltaraus A.B."/>
            <person name="Nazina T.N."/>
            <person name="Tourova T.P."/>
            <person name="Malakho S.M."/>
            <person name="Korshunova A.V."/>
            <person name="Sokolova D.S."/>
        </authorList>
    </citation>
    <scope>NUCLEOTIDE SEQUENCE [LARGE SCALE GENOMIC DNA]</scope>
    <source>
        <strain evidence="1 2">8m3</strain>
    </source>
</reference>
<sequence length="81" mass="9274">MKNWKIGIIFPKNAIEQILIVEILRLGRQNHKSDAISGNNFAGKHPPAFSDKVENIQKQVEKYELFFSTCFIILGISRNSK</sequence>
<name>A0A165YG75_9BACI</name>
<evidence type="ECO:0000313" key="1">
    <source>
        <dbReference type="EMBL" id="KZN97044.1"/>
    </source>
</evidence>
<organism evidence="1 2">
    <name type="scientific">Aeribacillus pallidus</name>
    <dbReference type="NCBI Taxonomy" id="33936"/>
    <lineage>
        <taxon>Bacteria</taxon>
        <taxon>Bacillati</taxon>
        <taxon>Bacillota</taxon>
        <taxon>Bacilli</taxon>
        <taxon>Bacillales</taxon>
        <taxon>Bacillaceae</taxon>
        <taxon>Aeribacillus</taxon>
    </lineage>
</organism>
<keyword evidence="2" id="KW-1185">Reference proteome</keyword>
<evidence type="ECO:0000313" key="2">
    <source>
        <dbReference type="Proteomes" id="UP000076476"/>
    </source>
</evidence>
<dbReference type="EMBL" id="LWBR01000013">
    <property type="protein sequence ID" value="KZN97044.1"/>
    <property type="molecule type" value="Genomic_DNA"/>
</dbReference>
<accession>A0A165YG75</accession>
<dbReference type="Proteomes" id="UP000076476">
    <property type="component" value="Unassembled WGS sequence"/>
</dbReference>